<evidence type="ECO:0000313" key="5">
    <source>
        <dbReference type="EMBL" id="RAK51674.1"/>
    </source>
</evidence>
<dbReference type="AlphaFoldDB" id="A0A328AE49"/>
<dbReference type="InterPro" id="IPR046358">
    <property type="entry name" value="Flagellin_C"/>
</dbReference>
<accession>A0A328AE49</accession>
<dbReference type="PANTHER" id="PTHR42792:SF1">
    <property type="entry name" value="FLAGELLAR HOOK-ASSOCIATED PROTEIN 3"/>
    <property type="match status" value="1"/>
</dbReference>
<dbReference type="Gene3D" id="1.20.1330.10">
    <property type="entry name" value="f41 fragment of flagellin, N-terminal domain"/>
    <property type="match status" value="1"/>
</dbReference>
<dbReference type="Proteomes" id="UP000249254">
    <property type="component" value="Unassembled WGS sequence"/>
</dbReference>
<dbReference type="InterPro" id="IPR001492">
    <property type="entry name" value="Flagellin"/>
</dbReference>
<comment type="caution">
    <text evidence="5">The sequence shown here is derived from an EMBL/GenBank/DDBJ whole genome shotgun (WGS) entry which is preliminary data.</text>
</comment>
<reference evidence="6" key="1">
    <citation type="submission" date="2018-05" db="EMBL/GenBank/DDBJ databases">
        <authorList>
            <person name="Li X."/>
        </authorList>
    </citation>
    <scope>NUCLEOTIDE SEQUENCE [LARGE SCALE GENOMIC DNA]</scope>
    <source>
        <strain evidence="6">LX32</strain>
    </source>
</reference>
<protein>
    <submittedName>
        <fullName evidence="5">Flagellin</fullName>
    </submittedName>
</protein>
<evidence type="ECO:0000256" key="3">
    <source>
        <dbReference type="ARBA" id="ARBA00023143"/>
    </source>
</evidence>
<evidence type="ECO:0000256" key="2">
    <source>
        <dbReference type="ARBA" id="ARBA00005709"/>
    </source>
</evidence>
<dbReference type="Pfam" id="PF00700">
    <property type="entry name" value="Flagellin_C"/>
    <property type="match status" value="1"/>
</dbReference>
<keyword evidence="5" id="KW-0282">Flagellum</keyword>
<dbReference type="RefSeq" id="WP_111530236.1">
    <property type="nucleotide sequence ID" value="NZ_JBHRSG010000003.1"/>
</dbReference>
<evidence type="ECO:0000259" key="4">
    <source>
        <dbReference type="Pfam" id="PF00700"/>
    </source>
</evidence>
<name>A0A328AE49_9CAUL</name>
<sequence length="311" mass="33037">MVTRVSTVGNYNAVITNLMNAQLRQLEAGERVSTQKNGHDLKGFARNDELLTAMKSMQVRLQGYSDQNTLIADKLTTQDTSLNQVADSAQAIRQAIADTLASGDATNLMTEIQGQMNKAVGAMNTRYNGAYLFGGGLINTQPVTATTLASLTAGPPISSFFQNDQFKATTQLDDATKVTTGILASDIGTPMLTGLQTIEAFDQSASGPFNGALSPAQRTFLQNQLATWDTVHTGAVALAAQNGMVQQRVDQIKSDLGSRQTTLTTMIGGITDADMAQASADLTMAQTSFQAAAQVFQTLKNSSLLSLLQIQ</sequence>
<dbReference type="SUPFAM" id="SSF64518">
    <property type="entry name" value="Phase 1 flagellin"/>
    <property type="match status" value="1"/>
</dbReference>
<organism evidence="5 6">
    <name type="scientific">Phenylobacterium soli</name>
    <dbReference type="NCBI Taxonomy" id="2170551"/>
    <lineage>
        <taxon>Bacteria</taxon>
        <taxon>Pseudomonadati</taxon>
        <taxon>Pseudomonadota</taxon>
        <taxon>Alphaproteobacteria</taxon>
        <taxon>Caulobacterales</taxon>
        <taxon>Caulobacteraceae</taxon>
        <taxon>Phenylobacterium</taxon>
    </lineage>
</organism>
<gene>
    <name evidence="5" type="ORF">DJ017_17730</name>
</gene>
<dbReference type="OrthoDB" id="8477979at2"/>
<dbReference type="GO" id="GO:0009288">
    <property type="term" value="C:bacterial-type flagellum"/>
    <property type="evidence" value="ECO:0007669"/>
    <property type="project" value="UniProtKB-SubCell"/>
</dbReference>
<keyword evidence="5" id="KW-0969">Cilium</keyword>
<feature type="domain" description="Flagellin C-terminal" evidence="4">
    <location>
        <begin position="233"/>
        <end position="308"/>
    </location>
</feature>
<comment type="similarity">
    <text evidence="2">Belongs to the bacterial flagellin family.</text>
</comment>
<evidence type="ECO:0000313" key="6">
    <source>
        <dbReference type="Proteomes" id="UP000249254"/>
    </source>
</evidence>
<evidence type="ECO:0000256" key="1">
    <source>
        <dbReference type="ARBA" id="ARBA00004365"/>
    </source>
</evidence>
<keyword evidence="6" id="KW-1185">Reference proteome</keyword>
<keyword evidence="5" id="KW-0966">Cell projection</keyword>
<keyword evidence="3" id="KW-0975">Bacterial flagellum</keyword>
<dbReference type="GO" id="GO:0005198">
    <property type="term" value="F:structural molecule activity"/>
    <property type="evidence" value="ECO:0007669"/>
    <property type="project" value="InterPro"/>
</dbReference>
<comment type="subcellular location">
    <subcellularLocation>
        <location evidence="1">Bacterial flagellum</location>
    </subcellularLocation>
</comment>
<dbReference type="EMBL" id="QFYQ01000002">
    <property type="protein sequence ID" value="RAK51674.1"/>
    <property type="molecule type" value="Genomic_DNA"/>
</dbReference>
<dbReference type="PANTHER" id="PTHR42792">
    <property type="entry name" value="FLAGELLIN"/>
    <property type="match status" value="1"/>
</dbReference>
<proteinExistence type="inferred from homology"/>